<dbReference type="Gene3D" id="3.30.530.20">
    <property type="match status" value="1"/>
</dbReference>
<evidence type="ECO:0000313" key="1">
    <source>
        <dbReference type="EMBL" id="RZS39028.1"/>
    </source>
</evidence>
<accession>A0A4Q7KQC1</accession>
<keyword evidence="2" id="KW-1185">Reference proteome</keyword>
<reference evidence="1 2" key="1">
    <citation type="submission" date="2019-02" db="EMBL/GenBank/DDBJ databases">
        <title>Genomic Encyclopedia of Type Strains, Phase IV (KMG-IV): sequencing the most valuable type-strain genomes for metagenomic binning, comparative biology and taxonomic classification.</title>
        <authorList>
            <person name="Goeker M."/>
        </authorList>
    </citation>
    <scope>NUCLEOTIDE SEQUENCE [LARGE SCALE GENOMIC DNA]</scope>
    <source>
        <strain evidence="1 2">DSM 101727</strain>
    </source>
</reference>
<dbReference type="OrthoDB" id="581838at2"/>
<gene>
    <name evidence="1" type="ORF">EV193_104239</name>
</gene>
<dbReference type="SUPFAM" id="SSF55961">
    <property type="entry name" value="Bet v1-like"/>
    <property type="match status" value="1"/>
</dbReference>
<organism evidence="1 2">
    <name type="scientific">Herbihabitans rhizosphaerae</name>
    <dbReference type="NCBI Taxonomy" id="1872711"/>
    <lineage>
        <taxon>Bacteria</taxon>
        <taxon>Bacillati</taxon>
        <taxon>Actinomycetota</taxon>
        <taxon>Actinomycetes</taxon>
        <taxon>Pseudonocardiales</taxon>
        <taxon>Pseudonocardiaceae</taxon>
        <taxon>Herbihabitans</taxon>
    </lineage>
</organism>
<dbReference type="InterPro" id="IPR019587">
    <property type="entry name" value="Polyketide_cyclase/dehydratase"/>
</dbReference>
<dbReference type="Proteomes" id="UP000294257">
    <property type="component" value="Unassembled WGS sequence"/>
</dbReference>
<sequence length="158" mass="18037">MPPLTSIDESFFHTAPIRMVDILEIPRPAEDVWAELVEEHPLGWLRLIKRIDWTSPRPFGVGTTRTARTTGGLYVINERFIVWEEGRRMAFGVETANLPVFRSFGEDYIVEPLSADRCRFTWTIAGRPHPLIAPIAAPLRKLGARSLFGDARRHFGIR</sequence>
<name>A0A4Q7KQC1_9PSEU</name>
<dbReference type="RefSeq" id="WP_130344617.1">
    <property type="nucleotide sequence ID" value="NZ_SGWQ01000004.1"/>
</dbReference>
<evidence type="ECO:0000313" key="2">
    <source>
        <dbReference type="Proteomes" id="UP000294257"/>
    </source>
</evidence>
<protein>
    <submittedName>
        <fullName evidence="1">Polyketide cyclase/dehydrase/lipid transport protein</fullName>
    </submittedName>
</protein>
<dbReference type="AlphaFoldDB" id="A0A4Q7KQC1"/>
<dbReference type="Pfam" id="PF10604">
    <property type="entry name" value="Polyketide_cyc2"/>
    <property type="match status" value="1"/>
</dbReference>
<proteinExistence type="predicted"/>
<dbReference type="InterPro" id="IPR023393">
    <property type="entry name" value="START-like_dom_sf"/>
</dbReference>
<comment type="caution">
    <text evidence="1">The sequence shown here is derived from an EMBL/GenBank/DDBJ whole genome shotgun (WGS) entry which is preliminary data.</text>
</comment>
<dbReference type="EMBL" id="SGWQ01000004">
    <property type="protein sequence ID" value="RZS39028.1"/>
    <property type="molecule type" value="Genomic_DNA"/>
</dbReference>